<reference evidence="1 2" key="2">
    <citation type="journal article" date="2011" name="PLoS ONE">
        <title>The Cyst-Dividing Bacterium Ramlibacter tataouinensis TTB310 Genome Reveals a Well-Stocked Toolbox for Adaptation to a Desert Environment.</title>
        <authorList>
            <person name="De Luca G."/>
            <person name="Barakat M."/>
            <person name="Ortet P."/>
            <person name="Fochesato S."/>
            <person name="Jourlin-Castelli C."/>
            <person name="Ansaldi M."/>
            <person name="Py B."/>
            <person name="Fichant G."/>
            <person name="Coutinho P.M."/>
            <person name="Voulhoux R."/>
            <person name="Bastien O."/>
            <person name="Marechal E."/>
            <person name="Henrissat B."/>
            <person name="Quentin Y."/>
            <person name="Noirot P."/>
            <person name="Filloux A."/>
            <person name="Mejean V."/>
            <person name="Dubow M.S."/>
            <person name="Barras F."/>
            <person name="Barbe V."/>
            <person name="Weissenbach J."/>
            <person name="Mihalcescu I."/>
            <person name="Vermeglio A."/>
            <person name="Achouak W."/>
            <person name="Heulin T."/>
        </authorList>
    </citation>
    <scope>NUCLEOTIDE SEQUENCE [LARGE SCALE GENOMIC DNA]</scope>
    <source>
        <strain evidence="2">ATCC BAA-407 / DSM 14655 / LMG 21543 / TTB310</strain>
    </source>
</reference>
<dbReference type="eggNOG" id="COG4191">
    <property type="taxonomic scope" value="Bacteria"/>
</dbReference>
<organism evidence="1 2">
    <name type="scientific">Ramlibacter tataouinensis (strain ATCC BAA-407 / DSM 14655 / LMG 21543 / TTB310)</name>
    <dbReference type="NCBI Taxonomy" id="365046"/>
    <lineage>
        <taxon>Bacteria</taxon>
        <taxon>Pseudomonadati</taxon>
        <taxon>Pseudomonadota</taxon>
        <taxon>Betaproteobacteria</taxon>
        <taxon>Burkholderiales</taxon>
        <taxon>Comamonadaceae</taxon>
        <taxon>Ramlibacter</taxon>
    </lineage>
</organism>
<protein>
    <recommendedName>
        <fullName evidence="3">Signal transduction histidine kinase-like protein</fullName>
    </recommendedName>
</protein>
<accession>F5Y3C7</accession>
<dbReference type="AlphaFoldDB" id="F5Y3C7"/>
<evidence type="ECO:0008006" key="3">
    <source>
        <dbReference type="Google" id="ProtNLM"/>
    </source>
</evidence>
<evidence type="ECO:0000313" key="2">
    <source>
        <dbReference type="Proteomes" id="UP000008385"/>
    </source>
</evidence>
<evidence type="ECO:0000313" key="1">
    <source>
        <dbReference type="EMBL" id="AEG91214.1"/>
    </source>
</evidence>
<proteinExistence type="predicted"/>
<keyword evidence="2" id="KW-1185">Reference proteome</keyword>
<dbReference type="EMBL" id="CP000245">
    <property type="protein sequence ID" value="AEG91214.1"/>
    <property type="molecule type" value="Genomic_DNA"/>
</dbReference>
<reference evidence="2" key="1">
    <citation type="submission" date="2006-01" db="EMBL/GenBank/DDBJ databases">
        <title>Genome of the cyst-dividing bacterium Ramlibacter tataouinensis.</title>
        <authorList>
            <person name="Barakat M."/>
            <person name="Ortet P."/>
            <person name="De Luca G."/>
            <person name="Jourlin-Castelli C."/>
            <person name="Ansaldi M."/>
            <person name="Py B."/>
            <person name="Fichant G."/>
            <person name="Coutinho P."/>
            <person name="Voulhoux R."/>
            <person name="Bastien O."/>
            <person name="Roy S."/>
            <person name="Marechal E."/>
            <person name="Henrissat B."/>
            <person name="Quentin Y."/>
            <person name="Noirot P."/>
            <person name="Filloux A."/>
            <person name="Mejean V."/>
            <person name="DuBow M."/>
            <person name="Barras F."/>
            <person name="Heulin T."/>
        </authorList>
    </citation>
    <scope>NUCLEOTIDE SEQUENCE [LARGE SCALE GENOMIC DNA]</scope>
    <source>
        <strain evidence="2">ATCC BAA-407 / DSM 14655 / LMG 21543 / TTB310</strain>
    </source>
</reference>
<dbReference type="RefSeq" id="WP_013899447.1">
    <property type="nucleotide sequence ID" value="NC_015677.1"/>
</dbReference>
<dbReference type="OrthoDB" id="8899193at2"/>
<dbReference type="KEGG" id="rta:Rta_01510"/>
<dbReference type="STRING" id="365046.Rta_01510"/>
<name>F5Y3C7_RAMTT</name>
<dbReference type="HOGENOM" id="CLU_098640_0_0_4"/>
<sequence length="229" mass="24722">MEEASTTSPGSTGQLTLVEAARYALLRRIAFAMRHEMVVHLQPIGMITEVIERRLKAPSPDLVQVQEGMAKINSFSRAAVHSCLDVITWLAPEPGRMVSLEEGVRECISLLRSNFSFRGFALRDELGHAPAPVPRAGLRHVLPASLLLLADSSGAPADITITAELEPARALLVLSLEPTDGPAPTTAEPPYRPLRPQEVEALAQAEGMGFARDGDTIRLTLPRVHETGA</sequence>
<gene>
    <name evidence="1" type="ordered locus">Rta_01510</name>
</gene>
<dbReference type="Proteomes" id="UP000008385">
    <property type="component" value="Chromosome"/>
</dbReference>